<evidence type="ECO:0000259" key="9">
    <source>
        <dbReference type="Pfam" id="PF03632"/>
    </source>
</evidence>
<dbReference type="PANTHER" id="PTHR11051:SF8">
    <property type="entry name" value="PROTEIN-GLUCOSYLGALACTOSYLHYDROXYLYSINE GLUCOSIDASE"/>
    <property type="match status" value="1"/>
</dbReference>
<dbReference type="Pfam" id="PF03632">
    <property type="entry name" value="Glyco_hydro_65m"/>
    <property type="match status" value="1"/>
</dbReference>
<dbReference type="Gene3D" id="2.60.420.10">
    <property type="entry name" value="Maltose phosphorylase, domain 3"/>
    <property type="match status" value="1"/>
</dbReference>
<dbReference type="InterPro" id="IPR005195">
    <property type="entry name" value="Glyco_hydro_65_M"/>
</dbReference>
<evidence type="ECO:0000256" key="1">
    <source>
        <dbReference type="ARBA" id="ARBA00006768"/>
    </source>
</evidence>
<comment type="function">
    <text evidence="5">Catalyzes the hydrolysis of glucose from the disaccharide unit linked to hydroxylysine residues of collagen and collagen-like proteins.</text>
</comment>
<dbReference type="EC" id="3.2.1.107" evidence="6"/>
<dbReference type="Gene3D" id="1.50.10.10">
    <property type="match status" value="1"/>
</dbReference>
<comment type="similarity">
    <text evidence="1">Belongs to the glycosyl hydrolase 65 family.</text>
</comment>
<evidence type="ECO:0000256" key="2">
    <source>
        <dbReference type="ARBA" id="ARBA00022801"/>
    </source>
</evidence>
<dbReference type="Proteomes" id="UP000261620">
    <property type="component" value="Unplaced"/>
</dbReference>
<dbReference type="OMA" id="PAMTYSM"/>
<name>A0A3Q3VRU2_MOLML</name>
<dbReference type="AlphaFoldDB" id="A0A3Q3VRU2"/>
<dbReference type="FunFam" id="1.50.10.10:FF:000023">
    <property type="entry name" value="Protein-glucosylgalactosylhydroxylysine glucosidase"/>
    <property type="match status" value="1"/>
</dbReference>
<dbReference type="GO" id="GO:0047402">
    <property type="term" value="F:protein-glucosylgalactosylhydroxylysine glucosidase activity"/>
    <property type="evidence" value="ECO:0007669"/>
    <property type="project" value="UniProtKB-EC"/>
</dbReference>
<keyword evidence="3" id="KW-0326">Glycosidase</keyword>
<dbReference type="FunFam" id="2.60.420.10:FF:000003">
    <property type="entry name" value="Protein-glucosylgalactosylhydroxylysine glucosidase"/>
    <property type="match status" value="1"/>
</dbReference>
<evidence type="ECO:0000256" key="8">
    <source>
        <dbReference type="ARBA" id="ARBA00079982"/>
    </source>
</evidence>
<dbReference type="InterPro" id="IPR012341">
    <property type="entry name" value="6hp_glycosidase-like_sf"/>
</dbReference>
<evidence type="ECO:0000313" key="11">
    <source>
        <dbReference type="Proteomes" id="UP000261620"/>
    </source>
</evidence>
<dbReference type="GO" id="GO:0005829">
    <property type="term" value="C:cytosol"/>
    <property type="evidence" value="ECO:0007669"/>
    <property type="project" value="TreeGrafter"/>
</dbReference>
<proteinExistence type="inferred from homology"/>
<evidence type="ECO:0000256" key="3">
    <source>
        <dbReference type="ARBA" id="ARBA00023295"/>
    </source>
</evidence>
<accession>A0A3Q3VRU2</accession>
<evidence type="ECO:0000256" key="6">
    <source>
        <dbReference type="ARBA" id="ARBA00066430"/>
    </source>
</evidence>
<dbReference type="STRING" id="94237.ENSMMOP00000001197"/>
<keyword evidence="11" id="KW-1185">Reference proteome</keyword>
<evidence type="ECO:0000313" key="10">
    <source>
        <dbReference type="Ensembl" id="ENSMMOP00000001197.1"/>
    </source>
</evidence>
<sequence length="651" mass="72485">MGGLYNGEGGRCHRADVPCPLAVEVEMEEAAQHTYTLDTHTGAESSVTISQYLYAHRHYSNLMVMEVLVLRRVTSEEPITVKMTSSFMPQSKDIDFEFGPDYKGGKHIRGQVKSAEYPGAPCPTVHLIWTPVPSMLTLPPEQSTARWGFILAAAGSLDAVEAVYDNGLNLMATGDLRPSHEKAWKELWLKSQVEVAGSESLCRAVIGCMFYLLSAFPSIHDTSGSFGGVSPGGLSNGGDGQDYWGHVFWDQDIWIYPTIALFYPKLARTVLEYRVGTIEGAKYNAHSQGYKGLKFPWESALSGREVCPSDIYGQQEIHINGDVTLAFQNYLYLTEDQSMFREGRGSEVIYGVADYWVSRVTWSQEEQKYHLLGVMPPDEYYFNVSNSVYTNTVAKFSLQFAVDLAALLQHPAPKEWQEVAEKLKIPFDQESQYHPEYDSYVKGHPVKQADTVMLGYPLGLPMLPEVRRNDLETYEPVTDPNGPAMAWSMFAIGWLELGEAEKAKGLLDKCFKNIQGPFQVWSESSDGSGAVNFLTGMGGFLQAVLFGYTGFRVQKESLAFSPILPNDISELSIRGVSYLGRQMDWLLRKDEVCVILREQANTVGNAVPYDLQVVLKESGFKIPLMPGQPVTFPRGPGCVCKLISTSFCWPL</sequence>
<dbReference type="GO" id="GO:0005975">
    <property type="term" value="P:carbohydrate metabolic process"/>
    <property type="evidence" value="ECO:0007669"/>
    <property type="project" value="InterPro"/>
</dbReference>
<dbReference type="PANTHER" id="PTHR11051">
    <property type="entry name" value="GLYCOSYL HYDROLASE-RELATED"/>
    <property type="match status" value="1"/>
</dbReference>
<protein>
    <recommendedName>
        <fullName evidence="7">Protein-glucosylgalactosylhydroxylysine glucosidase</fullName>
        <ecNumber evidence="6">3.2.1.107</ecNumber>
    </recommendedName>
    <alternativeName>
        <fullName evidence="8">Acid trehalase-like protein 1</fullName>
    </alternativeName>
</protein>
<keyword evidence="2" id="KW-0378">Hydrolase</keyword>
<feature type="domain" description="Glycoside hydrolase family 65 central catalytic" evidence="9">
    <location>
        <begin position="236"/>
        <end position="442"/>
    </location>
</feature>
<evidence type="ECO:0000256" key="5">
    <source>
        <dbReference type="ARBA" id="ARBA00053339"/>
    </source>
</evidence>
<dbReference type="SUPFAM" id="SSF48208">
    <property type="entry name" value="Six-hairpin glycosidases"/>
    <property type="match status" value="1"/>
</dbReference>
<comment type="catalytic activity">
    <reaction evidence="4">
        <text>(5R)-5-O-[alpha-D-glucosyl-(1-&gt;2)-beta-D-galactosyl]-5-hydroxy-L-lysyl-[collagen] + H2O = (5R)-5-O-(beta-D-galactosyl)-5-hydroxy-L-lysyl-[collagen] + D-glucose</text>
        <dbReference type="Rhea" id="RHEA:11068"/>
        <dbReference type="Rhea" id="RHEA-COMP:12753"/>
        <dbReference type="Rhea" id="RHEA-COMP:12754"/>
        <dbReference type="ChEBI" id="CHEBI:4167"/>
        <dbReference type="ChEBI" id="CHEBI:15377"/>
        <dbReference type="ChEBI" id="CHEBI:133443"/>
        <dbReference type="ChEBI" id="CHEBI:133452"/>
        <dbReference type="EC" id="3.2.1.107"/>
    </reaction>
</comment>
<organism evidence="10 11">
    <name type="scientific">Mola mola</name>
    <name type="common">Ocean sunfish</name>
    <name type="synonym">Tetraodon mola</name>
    <dbReference type="NCBI Taxonomy" id="94237"/>
    <lineage>
        <taxon>Eukaryota</taxon>
        <taxon>Metazoa</taxon>
        <taxon>Chordata</taxon>
        <taxon>Craniata</taxon>
        <taxon>Vertebrata</taxon>
        <taxon>Euteleostomi</taxon>
        <taxon>Actinopterygii</taxon>
        <taxon>Neopterygii</taxon>
        <taxon>Teleostei</taxon>
        <taxon>Neoteleostei</taxon>
        <taxon>Acanthomorphata</taxon>
        <taxon>Eupercaria</taxon>
        <taxon>Tetraodontiformes</taxon>
        <taxon>Molidae</taxon>
        <taxon>Mola</taxon>
    </lineage>
</organism>
<evidence type="ECO:0000256" key="4">
    <source>
        <dbReference type="ARBA" id="ARBA00051415"/>
    </source>
</evidence>
<reference evidence="10" key="1">
    <citation type="submission" date="2025-08" db="UniProtKB">
        <authorList>
            <consortium name="Ensembl"/>
        </authorList>
    </citation>
    <scope>IDENTIFICATION</scope>
</reference>
<dbReference type="Ensembl" id="ENSMMOT00000001224.1">
    <property type="protein sequence ID" value="ENSMMOP00000001197.1"/>
    <property type="gene ID" value="ENSMMOG00000001007.1"/>
</dbReference>
<reference evidence="10" key="2">
    <citation type="submission" date="2025-09" db="UniProtKB">
        <authorList>
            <consortium name="Ensembl"/>
        </authorList>
    </citation>
    <scope>IDENTIFICATION</scope>
</reference>
<dbReference type="InterPro" id="IPR008928">
    <property type="entry name" value="6-hairpin_glycosidase_sf"/>
</dbReference>
<evidence type="ECO:0000256" key="7">
    <source>
        <dbReference type="ARBA" id="ARBA00071505"/>
    </source>
</evidence>